<dbReference type="GO" id="GO:0015074">
    <property type="term" value="P:DNA integration"/>
    <property type="evidence" value="ECO:0007669"/>
    <property type="project" value="InterPro"/>
</dbReference>
<organism evidence="5 6">
    <name type="scientific">Mycobacterium gordonae</name>
    <dbReference type="NCBI Taxonomy" id="1778"/>
    <lineage>
        <taxon>Bacteria</taxon>
        <taxon>Bacillati</taxon>
        <taxon>Actinomycetota</taxon>
        <taxon>Actinomycetes</taxon>
        <taxon>Mycobacteriales</taxon>
        <taxon>Mycobacteriaceae</taxon>
        <taxon>Mycobacterium</taxon>
    </lineage>
</organism>
<comment type="similarity">
    <text evidence="1">Belongs to the 'phage' integrase family.</text>
</comment>
<dbReference type="SUPFAM" id="SSF56349">
    <property type="entry name" value="DNA breaking-rejoining enzymes"/>
    <property type="match status" value="1"/>
</dbReference>
<dbReference type="PROSITE" id="PS51898">
    <property type="entry name" value="TYR_RECOMBINASE"/>
    <property type="match status" value="1"/>
</dbReference>
<dbReference type="Pfam" id="PF00589">
    <property type="entry name" value="Phage_integrase"/>
    <property type="match status" value="1"/>
</dbReference>
<dbReference type="PANTHER" id="PTHR30349:SF41">
    <property type="entry name" value="INTEGRASE_RECOMBINASE PROTEIN MJ0367-RELATED"/>
    <property type="match status" value="1"/>
</dbReference>
<dbReference type="InterPro" id="IPR011010">
    <property type="entry name" value="DNA_brk_join_enz"/>
</dbReference>
<name>A0A0Q2QUH4_MYCGO</name>
<keyword evidence="3" id="KW-0233">DNA recombination</keyword>
<gene>
    <name evidence="5" type="ORF">AO501_25370</name>
</gene>
<evidence type="ECO:0000259" key="4">
    <source>
        <dbReference type="PROSITE" id="PS51898"/>
    </source>
</evidence>
<dbReference type="GO" id="GO:0003677">
    <property type="term" value="F:DNA binding"/>
    <property type="evidence" value="ECO:0007669"/>
    <property type="project" value="UniProtKB-KW"/>
</dbReference>
<accession>A0A0Q2QUH4</accession>
<protein>
    <submittedName>
        <fullName evidence="5">Integrase</fullName>
    </submittedName>
</protein>
<evidence type="ECO:0000313" key="6">
    <source>
        <dbReference type="Proteomes" id="UP000051677"/>
    </source>
</evidence>
<dbReference type="AlphaFoldDB" id="A0A0Q2QUH4"/>
<dbReference type="GO" id="GO:0006310">
    <property type="term" value="P:DNA recombination"/>
    <property type="evidence" value="ECO:0007669"/>
    <property type="project" value="UniProtKB-KW"/>
</dbReference>
<dbReference type="EMBL" id="LKTM01000372">
    <property type="protein sequence ID" value="KQH75678.1"/>
    <property type="molecule type" value="Genomic_DNA"/>
</dbReference>
<keyword evidence="2" id="KW-0238">DNA-binding</keyword>
<dbReference type="InterPro" id="IPR050090">
    <property type="entry name" value="Tyrosine_recombinase_XerCD"/>
</dbReference>
<feature type="domain" description="Tyr recombinase" evidence="4">
    <location>
        <begin position="103"/>
        <end position="270"/>
    </location>
</feature>
<comment type="caution">
    <text evidence="5">The sequence shown here is derived from an EMBL/GenBank/DDBJ whole genome shotgun (WGS) entry which is preliminary data.</text>
</comment>
<dbReference type="OrthoDB" id="1822491at2"/>
<proteinExistence type="inferred from homology"/>
<dbReference type="InterPro" id="IPR013762">
    <property type="entry name" value="Integrase-like_cat_sf"/>
</dbReference>
<dbReference type="InterPro" id="IPR002104">
    <property type="entry name" value="Integrase_catalytic"/>
</dbReference>
<sequence length="297" mass="33978">MPMTTTTGLSEWRVWQVAQRLSRRTIDERLRVVQMLHAETGTQPIDIDAHGIVDWMADHEDWSDATACTYTSYLAAWFKWLQITDRRADNPMVKVGTPRTPDREPRPISDADVVTLLRTRMWSSTRRMIILALLAGLRVHEIAKVRGEDVDLNARLLWVKGKGRKLRSVPLHPALIEMASEMPANGWWFPMRGHEGEHVLSKSVSDIIGRTMRRAGIRGTPHSLRHWYATALLENGIDIRVVQELMRHKSLATTQVYTKVSNERRQEAIATLDLFRALRPQLSPANRLRATDRDSAA</sequence>
<dbReference type="Proteomes" id="UP000051677">
    <property type="component" value="Unassembled WGS sequence"/>
</dbReference>
<dbReference type="Gene3D" id="1.10.443.10">
    <property type="entry name" value="Intergrase catalytic core"/>
    <property type="match status" value="1"/>
</dbReference>
<evidence type="ECO:0000256" key="2">
    <source>
        <dbReference type="ARBA" id="ARBA00023125"/>
    </source>
</evidence>
<evidence type="ECO:0000313" key="5">
    <source>
        <dbReference type="EMBL" id="KQH75678.1"/>
    </source>
</evidence>
<dbReference type="PANTHER" id="PTHR30349">
    <property type="entry name" value="PHAGE INTEGRASE-RELATED"/>
    <property type="match status" value="1"/>
</dbReference>
<evidence type="ECO:0000256" key="3">
    <source>
        <dbReference type="ARBA" id="ARBA00023172"/>
    </source>
</evidence>
<reference evidence="5 6" key="1">
    <citation type="submission" date="2015-10" db="EMBL/GenBank/DDBJ databases">
        <title>Mycobacterium gordonae draft genome assembly.</title>
        <authorList>
            <person name="Ustinova V."/>
            <person name="Smirnova T."/>
            <person name="Blagodatskikh K."/>
            <person name="Varlamov D."/>
            <person name="Larionova E."/>
            <person name="Chernousova L."/>
        </authorList>
    </citation>
    <scope>NUCLEOTIDE SEQUENCE [LARGE SCALE GENOMIC DNA]</scope>
    <source>
        <strain evidence="5 6">CTRI 14-8773</strain>
    </source>
</reference>
<evidence type="ECO:0000256" key="1">
    <source>
        <dbReference type="ARBA" id="ARBA00008857"/>
    </source>
</evidence>